<dbReference type="PROSITE" id="PS50275">
    <property type="entry name" value="SAC"/>
    <property type="match status" value="1"/>
</dbReference>
<dbReference type="PANTHER" id="PTHR45662">
    <property type="entry name" value="PHOSPHATIDYLINOSITIDE PHOSPHATASE SAC1"/>
    <property type="match status" value="1"/>
</dbReference>
<name>G0R4I8_ICHMU</name>
<dbReference type="GeneID" id="14903679"/>
<feature type="domain" description="SAC" evidence="1">
    <location>
        <begin position="1"/>
        <end position="112"/>
    </location>
</feature>
<dbReference type="AlphaFoldDB" id="G0R4I8"/>
<dbReference type="PANTHER" id="PTHR45662:SF2">
    <property type="entry name" value="PHOSPHATIDYLINOSITOL-3-PHOSPHATASE SAC1"/>
    <property type="match status" value="1"/>
</dbReference>
<organism evidence="2 3">
    <name type="scientific">Ichthyophthirius multifiliis</name>
    <name type="common">White spot disease agent</name>
    <name type="synonym">Ich</name>
    <dbReference type="NCBI Taxonomy" id="5932"/>
    <lineage>
        <taxon>Eukaryota</taxon>
        <taxon>Sar</taxon>
        <taxon>Alveolata</taxon>
        <taxon>Ciliophora</taxon>
        <taxon>Intramacronucleata</taxon>
        <taxon>Oligohymenophorea</taxon>
        <taxon>Hymenostomatida</taxon>
        <taxon>Ophryoglenina</taxon>
        <taxon>Ichthyophthirius</taxon>
    </lineage>
</organism>
<dbReference type="GO" id="GO:0005783">
    <property type="term" value="C:endoplasmic reticulum"/>
    <property type="evidence" value="ECO:0007669"/>
    <property type="project" value="TreeGrafter"/>
</dbReference>
<evidence type="ECO:0000313" key="2">
    <source>
        <dbReference type="EMBL" id="EGR27616.1"/>
    </source>
</evidence>
<dbReference type="EMBL" id="GL984348">
    <property type="protein sequence ID" value="EGR27616.1"/>
    <property type="molecule type" value="Genomic_DNA"/>
</dbReference>
<reference evidence="2 3" key="1">
    <citation type="submission" date="2011-07" db="EMBL/GenBank/DDBJ databases">
        <authorList>
            <person name="Coyne R."/>
            <person name="Brami D."/>
            <person name="Johnson J."/>
            <person name="Hostetler J."/>
            <person name="Hannick L."/>
            <person name="Clark T."/>
            <person name="Cassidy-Hanley D."/>
            <person name="Inman J."/>
        </authorList>
    </citation>
    <scope>NUCLEOTIDE SEQUENCE [LARGE SCALE GENOMIC DNA]</scope>
    <source>
        <strain evidence="2 3">G5</strain>
    </source>
</reference>
<dbReference type="GO" id="GO:0043812">
    <property type="term" value="F:phosphatidylinositol-4-phosphate phosphatase activity"/>
    <property type="evidence" value="ECO:0007669"/>
    <property type="project" value="TreeGrafter"/>
</dbReference>
<proteinExistence type="predicted"/>
<dbReference type="GO" id="GO:0046856">
    <property type="term" value="P:phosphatidylinositol dephosphorylation"/>
    <property type="evidence" value="ECO:0007669"/>
    <property type="project" value="TreeGrafter"/>
</dbReference>
<dbReference type="eggNOG" id="KOG1890">
    <property type="taxonomic scope" value="Eukaryota"/>
</dbReference>
<keyword evidence="3" id="KW-1185">Reference proteome</keyword>
<evidence type="ECO:0000259" key="1">
    <source>
        <dbReference type="PROSITE" id="PS50275"/>
    </source>
</evidence>
<dbReference type="Proteomes" id="UP000008983">
    <property type="component" value="Unassembled WGS sequence"/>
</dbReference>
<sequence>MKKHSDGEQLLTDIYEKHILHNNLPFVKYKFFDFHEHCKHQKYENVNPLIQELSKMNKNLLFFAENTITGNILVQQQGIVRTNCLDCLDRTNVLQTKIALDILDFQLNYLGVNLQGIFFIQKKQKKKKLNKIIQKINLEKNP</sequence>
<accession>G0R4I8</accession>
<dbReference type="InterPro" id="IPR002013">
    <property type="entry name" value="SAC_dom"/>
</dbReference>
<protein>
    <submittedName>
        <fullName evidence="2">Inositol polyphosphate-5-phosphatase f, putative</fullName>
    </submittedName>
</protein>
<gene>
    <name evidence="2" type="ORF">IMG5_193150</name>
</gene>
<dbReference type="OrthoDB" id="405996at2759"/>
<dbReference type="RefSeq" id="XP_004025068.1">
    <property type="nucleotide sequence ID" value="XM_004025019.1"/>
</dbReference>
<dbReference type="STRING" id="857967.G0R4I8"/>
<evidence type="ECO:0000313" key="3">
    <source>
        <dbReference type="Proteomes" id="UP000008983"/>
    </source>
</evidence>
<dbReference type="InParanoid" id="G0R4I8"/>